<dbReference type="RefSeq" id="WP_091738076.1">
    <property type="nucleotide sequence ID" value="NZ_FNNQ01000005.1"/>
</dbReference>
<dbReference type="OrthoDB" id="9764467at2"/>
<gene>
    <name evidence="3" type="ORF">SAMN05444487_10599</name>
</gene>
<keyword evidence="4" id="KW-1185">Reference proteome</keyword>
<feature type="coiled-coil region" evidence="1">
    <location>
        <begin position="203"/>
        <end position="247"/>
    </location>
</feature>
<dbReference type="Pfam" id="PF13514">
    <property type="entry name" value="AAA_27"/>
    <property type="match status" value="1"/>
</dbReference>
<dbReference type="STRING" id="1048340.SAMN05444487_10599"/>
<proteinExistence type="predicted"/>
<dbReference type="PANTHER" id="PTHR41259:SF1">
    <property type="entry name" value="DOUBLE-STRAND BREAK REPAIR RAD50 ATPASE, PUTATIVE-RELATED"/>
    <property type="match status" value="1"/>
</dbReference>
<dbReference type="InterPro" id="IPR038734">
    <property type="entry name" value="YhaN_AAA"/>
</dbReference>
<name>A0A1H2VG96_9BACL</name>
<evidence type="ECO:0000313" key="3">
    <source>
        <dbReference type="EMBL" id="SDW67377.1"/>
    </source>
</evidence>
<dbReference type="PANTHER" id="PTHR41259">
    <property type="entry name" value="DOUBLE-STRAND BREAK REPAIR RAD50 ATPASE, PUTATIVE-RELATED"/>
    <property type="match status" value="1"/>
</dbReference>
<accession>A0A1H2VG96</accession>
<keyword evidence="1" id="KW-0175">Coiled coil</keyword>
<sequence>MKIDRLAFRGFGRWVDRSFEFSEGLNLLEAPNEAGKSTLIQGLDALLYGGKKEGVSRRQKADWYDIYLPWNSDRYGGEVDFTLEGQEYRIIRSLRWDEDREQLVLRSTGRELTGEFEMDRRKDRRFIEGLTGLSVDLFTRVAHIGPQTSGDDRHVVERIRQIITQGEETDLKPALERLERDIQQIGKTDQARSKPYGASVAKVAEQAEEVKELRRLYEDLRGDQARLATLKNELMTLAEEQHRSQEEVGQIKRRVQRSERLHHLRDQEENLRYRLSRWEAVASKFRQLEAKRHQVMPEHLLSAEETNELRQLMEERNTPIVRLEVIKKRLIDLEEEGKRVAAENSHLLNLDESLLQRHIHRLDEASRLEEKLKAPDAKGTVDDRVKGMQLEKDTSRLMELQEREESYRRNRRELEDTSATLSRRLDLFEREQFISQVVDSQIPPGKTSSKWLFMGGGGLVIGVLLMQQSVFFGCLTLFGGGVALYRYYRLWGVDRQIHQDWLAQRSSMQGDQERLRREREVAEAEGESLNQEMLRTRLAEKRKLLQTAYDELAIVIKEQESIFSRWNVASLVELHKKADEQRKRIQDRETASQLDQQYRERLKEIYQEAVPWGEENQLTNRLGPYQVKNWLEELTKVADEARIARETGQRIKLETTTLTQEQKSLEATLERTEQEVARWTERLGTGDFSLWKSWLEAGDHVRQLDEQIREALREKEELTQAMEEEEWEKRLMEIEEELASLDTGEEEVPLPELKASFTEAEGVLDRVSHFHRQKEVEVLKLDERLQVRADGLPSLADRETQLDEMRERLKVLTEQRTALETARDVLLEAAQEVQEDIAPRLRPYASQWLQKITGRYEDLLIDPAKGLELSVFVPETGERQPIEHLSRGTVDQMYFALRLSLIRFFSENTAPLPIILDDSLVHFDDERLKEALQILGELSETHQVILCTCQKREGLLLEELGISLNRQAI</sequence>
<reference evidence="3 4" key="1">
    <citation type="submission" date="2016-10" db="EMBL/GenBank/DDBJ databases">
        <authorList>
            <person name="de Groot N.N."/>
        </authorList>
    </citation>
    <scope>NUCLEOTIDE SEQUENCE [LARGE SCALE GENOMIC DNA]</scope>
    <source>
        <strain evidence="3 4">DSM 45610</strain>
    </source>
</reference>
<feature type="coiled-coil region" evidence="1">
    <location>
        <begin position="795"/>
        <end position="822"/>
    </location>
</feature>
<dbReference type="InterPro" id="IPR027417">
    <property type="entry name" value="P-loop_NTPase"/>
</dbReference>
<dbReference type="Gene3D" id="3.40.50.300">
    <property type="entry name" value="P-loop containing nucleotide triphosphate hydrolases"/>
    <property type="match status" value="2"/>
</dbReference>
<dbReference type="SUPFAM" id="SSF52540">
    <property type="entry name" value="P-loop containing nucleoside triphosphate hydrolases"/>
    <property type="match status" value="1"/>
</dbReference>
<feature type="coiled-coil region" evidence="1">
    <location>
        <begin position="505"/>
        <end position="532"/>
    </location>
</feature>
<dbReference type="AlphaFoldDB" id="A0A1H2VG96"/>
<feature type="coiled-coil region" evidence="1">
    <location>
        <begin position="655"/>
        <end position="744"/>
    </location>
</feature>
<organism evidence="3 4">
    <name type="scientific">Marininema mesophilum</name>
    <dbReference type="NCBI Taxonomy" id="1048340"/>
    <lineage>
        <taxon>Bacteria</taxon>
        <taxon>Bacillati</taxon>
        <taxon>Bacillota</taxon>
        <taxon>Bacilli</taxon>
        <taxon>Bacillales</taxon>
        <taxon>Thermoactinomycetaceae</taxon>
        <taxon>Marininema</taxon>
    </lineage>
</organism>
<evidence type="ECO:0000256" key="1">
    <source>
        <dbReference type="SAM" id="Coils"/>
    </source>
</evidence>
<evidence type="ECO:0000313" key="4">
    <source>
        <dbReference type="Proteomes" id="UP000198534"/>
    </source>
</evidence>
<evidence type="ECO:0000259" key="2">
    <source>
        <dbReference type="Pfam" id="PF13514"/>
    </source>
</evidence>
<feature type="coiled-coil region" evidence="1">
    <location>
        <begin position="390"/>
        <end position="431"/>
    </location>
</feature>
<dbReference type="EMBL" id="FNNQ01000005">
    <property type="protein sequence ID" value="SDW67377.1"/>
    <property type="molecule type" value="Genomic_DNA"/>
</dbReference>
<feature type="domain" description="YhaN AAA" evidence="2">
    <location>
        <begin position="1"/>
        <end position="50"/>
    </location>
</feature>
<dbReference type="Proteomes" id="UP000198534">
    <property type="component" value="Unassembled WGS sequence"/>
</dbReference>
<protein>
    <submittedName>
        <fullName evidence="3">Uncharacterized protein YhaN</fullName>
    </submittedName>
</protein>